<name>A0ABP6JY23_9ACTN</name>
<protein>
    <submittedName>
        <fullName evidence="2">Uncharacterized protein</fullName>
    </submittedName>
</protein>
<organism evidence="2 3">
    <name type="scientific">Streptomyces enissocaesilis</name>
    <dbReference type="NCBI Taxonomy" id="332589"/>
    <lineage>
        <taxon>Bacteria</taxon>
        <taxon>Bacillati</taxon>
        <taxon>Actinomycetota</taxon>
        <taxon>Actinomycetes</taxon>
        <taxon>Kitasatosporales</taxon>
        <taxon>Streptomycetaceae</taxon>
        <taxon>Streptomyces</taxon>
        <taxon>Streptomyces rochei group</taxon>
    </lineage>
</organism>
<accession>A0ABP6JY23</accession>
<keyword evidence="3" id="KW-1185">Reference proteome</keyword>
<dbReference type="Proteomes" id="UP001500403">
    <property type="component" value="Unassembled WGS sequence"/>
</dbReference>
<evidence type="ECO:0000313" key="3">
    <source>
        <dbReference type="Proteomes" id="UP001500403"/>
    </source>
</evidence>
<evidence type="ECO:0000256" key="1">
    <source>
        <dbReference type="SAM" id="MobiDB-lite"/>
    </source>
</evidence>
<gene>
    <name evidence="2" type="ORF">GCM10010446_38120</name>
</gene>
<comment type="caution">
    <text evidence="2">The sequence shown here is derived from an EMBL/GenBank/DDBJ whole genome shotgun (WGS) entry which is preliminary data.</text>
</comment>
<sequence>MLSGSVPRRGGGEGHITRKGRRTVCRRPGNRRPDPYNQPVPSASSPARPVLLLCCGSLYTAVGSMGRAGVEPGDAKKPWSVPKKNDKVYVWGRRPGT</sequence>
<feature type="compositionally biased region" description="Basic residues" evidence="1">
    <location>
        <begin position="17"/>
        <end position="30"/>
    </location>
</feature>
<dbReference type="EMBL" id="BAAAUD010000039">
    <property type="protein sequence ID" value="GAA2949357.1"/>
    <property type="molecule type" value="Genomic_DNA"/>
</dbReference>
<proteinExistence type="predicted"/>
<reference evidence="3" key="1">
    <citation type="journal article" date="2019" name="Int. J. Syst. Evol. Microbiol.">
        <title>The Global Catalogue of Microorganisms (GCM) 10K type strain sequencing project: providing services to taxonomists for standard genome sequencing and annotation.</title>
        <authorList>
            <consortium name="The Broad Institute Genomics Platform"/>
            <consortium name="The Broad Institute Genome Sequencing Center for Infectious Disease"/>
            <person name="Wu L."/>
            <person name="Ma J."/>
        </authorList>
    </citation>
    <scope>NUCLEOTIDE SEQUENCE [LARGE SCALE GENOMIC DNA]</scope>
    <source>
        <strain evidence="3">JCM 9088</strain>
    </source>
</reference>
<feature type="region of interest" description="Disordered" evidence="1">
    <location>
        <begin position="1"/>
        <end position="45"/>
    </location>
</feature>
<evidence type="ECO:0000313" key="2">
    <source>
        <dbReference type="EMBL" id="GAA2949357.1"/>
    </source>
</evidence>